<evidence type="ECO:0000259" key="3">
    <source>
        <dbReference type="PROSITE" id="PS50076"/>
    </source>
</evidence>
<dbReference type="AlphaFoldDB" id="A0A6V3MWF3"/>
<dbReference type="Pfam" id="PF00226">
    <property type="entry name" value="DnaJ"/>
    <property type="match status" value="1"/>
</dbReference>
<dbReference type="PANTHER" id="PTHR43908">
    <property type="entry name" value="AT29763P-RELATED"/>
    <property type="match status" value="1"/>
</dbReference>
<dbReference type="InterPro" id="IPR051100">
    <property type="entry name" value="DnaJ_subfamily_B/C"/>
</dbReference>
<dbReference type="PANTHER" id="PTHR43908:SF3">
    <property type="entry name" value="AT29763P-RELATED"/>
    <property type="match status" value="1"/>
</dbReference>
<dbReference type="InterPro" id="IPR055111">
    <property type="entry name" value="RNF34_RFFL_HeH"/>
</dbReference>
<dbReference type="PRINTS" id="PR00625">
    <property type="entry name" value="JDOMAIN"/>
</dbReference>
<feature type="transmembrane region" description="Helical" evidence="2">
    <location>
        <begin position="236"/>
        <end position="255"/>
    </location>
</feature>
<reference evidence="5" key="1">
    <citation type="submission" date="2021-01" db="EMBL/GenBank/DDBJ databases">
        <authorList>
            <person name="Corre E."/>
            <person name="Pelletier E."/>
            <person name="Niang G."/>
            <person name="Scheremetjew M."/>
            <person name="Finn R."/>
            <person name="Kale V."/>
            <person name="Holt S."/>
            <person name="Cochrane G."/>
            <person name="Meng A."/>
            <person name="Brown T."/>
            <person name="Cohen L."/>
        </authorList>
    </citation>
    <scope>NUCLEOTIDE SEQUENCE</scope>
    <source>
        <strain evidence="5">CCCM811</strain>
    </source>
</reference>
<keyword evidence="2" id="KW-1133">Transmembrane helix</keyword>
<dbReference type="Gene3D" id="1.10.720.30">
    <property type="entry name" value="SAP domain"/>
    <property type="match status" value="1"/>
</dbReference>
<gene>
    <name evidence="4" type="ORF">LGLO00237_LOCUS16451</name>
    <name evidence="5" type="ORF">LGLO00237_LOCUS16452</name>
</gene>
<dbReference type="Pfam" id="PF22968">
    <property type="entry name" value="RNF34L-like_3rd"/>
    <property type="match status" value="1"/>
</dbReference>
<evidence type="ECO:0000256" key="2">
    <source>
        <dbReference type="SAM" id="Phobius"/>
    </source>
</evidence>
<protein>
    <recommendedName>
        <fullName evidence="3">J domain-containing protein</fullName>
    </recommendedName>
</protein>
<dbReference type="GO" id="GO:0071218">
    <property type="term" value="P:cellular response to misfolded protein"/>
    <property type="evidence" value="ECO:0007669"/>
    <property type="project" value="TreeGrafter"/>
</dbReference>
<feature type="region of interest" description="Disordered" evidence="1">
    <location>
        <begin position="32"/>
        <end position="95"/>
    </location>
</feature>
<keyword evidence="2" id="KW-0472">Membrane</keyword>
<keyword evidence="2" id="KW-0812">Transmembrane</keyword>
<organism evidence="5">
    <name type="scientific">Lotharella globosa</name>
    <dbReference type="NCBI Taxonomy" id="91324"/>
    <lineage>
        <taxon>Eukaryota</taxon>
        <taxon>Sar</taxon>
        <taxon>Rhizaria</taxon>
        <taxon>Cercozoa</taxon>
        <taxon>Chlorarachniophyceae</taxon>
        <taxon>Lotharella</taxon>
    </lineage>
</organism>
<sequence length="291" mass="32476">MTSSLSVRQIKDILDKAGVDYSDCCEKKDLQRKLEDYRRNARPKKAFDGDASTDYGSEPQPSAERKRPASGSERKRPANGATHSSSRGARGSATDVTSLIRQINKDEDYYDILGVPRDATDIDLKKAYRKLALKLHPDKCSEDGAEDAFKKVGAAYHCLSDSDKRRRYDLSGTDSEQAQAGGHPDVDEIFRQMFGQGGMHGGPGVRFHFGGPGMFFHHMGGQRQGQQQQQQQHVGLMQYLPILVMLLINLGPGIIRMMATKGFMLLFLLPMLPSHLRRPALLLFLFVAFFL</sequence>
<dbReference type="SUPFAM" id="SSF46565">
    <property type="entry name" value="Chaperone J-domain"/>
    <property type="match status" value="1"/>
</dbReference>
<evidence type="ECO:0000313" key="4">
    <source>
        <dbReference type="EMBL" id="CAE0664846.1"/>
    </source>
</evidence>
<proteinExistence type="predicted"/>
<dbReference type="SMART" id="SM00271">
    <property type="entry name" value="DnaJ"/>
    <property type="match status" value="1"/>
</dbReference>
<dbReference type="EMBL" id="HBIV01022866">
    <property type="protein sequence ID" value="CAE0664846.1"/>
    <property type="molecule type" value="Transcribed_RNA"/>
</dbReference>
<dbReference type="CDD" id="cd06257">
    <property type="entry name" value="DnaJ"/>
    <property type="match status" value="1"/>
</dbReference>
<dbReference type="Gene3D" id="1.10.287.110">
    <property type="entry name" value="DnaJ domain"/>
    <property type="match status" value="1"/>
</dbReference>
<dbReference type="GO" id="GO:0005789">
    <property type="term" value="C:endoplasmic reticulum membrane"/>
    <property type="evidence" value="ECO:0007669"/>
    <property type="project" value="TreeGrafter"/>
</dbReference>
<dbReference type="EMBL" id="HBIV01022869">
    <property type="protein sequence ID" value="CAE0664847.1"/>
    <property type="molecule type" value="Transcribed_RNA"/>
</dbReference>
<feature type="domain" description="J" evidence="3">
    <location>
        <begin position="108"/>
        <end position="172"/>
    </location>
</feature>
<dbReference type="PROSITE" id="PS50076">
    <property type="entry name" value="DNAJ_2"/>
    <property type="match status" value="1"/>
</dbReference>
<accession>A0A6V3MWF3</accession>
<dbReference type="GO" id="GO:0030544">
    <property type="term" value="F:Hsp70 protein binding"/>
    <property type="evidence" value="ECO:0007669"/>
    <property type="project" value="TreeGrafter"/>
</dbReference>
<dbReference type="InterPro" id="IPR001623">
    <property type="entry name" value="DnaJ_domain"/>
</dbReference>
<name>A0A6V3MWF3_9EUKA</name>
<dbReference type="InterPro" id="IPR036361">
    <property type="entry name" value="SAP_dom_sf"/>
</dbReference>
<dbReference type="InterPro" id="IPR036869">
    <property type="entry name" value="J_dom_sf"/>
</dbReference>
<evidence type="ECO:0000313" key="5">
    <source>
        <dbReference type="EMBL" id="CAE0664847.1"/>
    </source>
</evidence>
<feature type="compositionally biased region" description="Basic and acidic residues" evidence="1">
    <location>
        <begin position="63"/>
        <end position="76"/>
    </location>
</feature>
<evidence type="ECO:0000256" key="1">
    <source>
        <dbReference type="SAM" id="MobiDB-lite"/>
    </source>
</evidence>